<comment type="pathway">
    <text evidence="2">Carbohydrate metabolism; erythritol degradation.</text>
</comment>
<comment type="function">
    <text evidence="8">Involved in the gluconeogenesis. Catalyzes stereospecifically the conversion of dihydroxyacetone phosphate (DHAP) to D-glyceraldehyde-3-phosphate (G3P).</text>
</comment>
<dbReference type="GO" id="GO:0004807">
    <property type="term" value="F:triose-phosphate isomerase activity"/>
    <property type="evidence" value="ECO:0007669"/>
    <property type="project" value="UniProtKB-EC"/>
</dbReference>
<comment type="catalytic activity">
    <reaction evidence="8 9">
        <text>D-glyceraldehyde 3-phosphate = dihydroxyacetone phosphate</text>
        <dbReference type="Rhea" id="RHEA:18585"/>
        <dbReference type="ChEBI" id="CHEBI:57642"/>
        <dbReference type="ChEBI" id="CHEBI:59776"/>
        <dbReference type="EC" id="5.3.1.1"/>
    </reaction>
</comment>
<evidence type="ECO:0000256" key="8">
    <source>
        <dbReference type="HAMAP-Rule" id="MF_00147"/>
    </source>
</evidence>
<reference evidence="11" key="1">
    <citation type="submission" date="2020-04" db="EMBL/GenBank/DDBJ databases">
        <title>Description of novel Gluconacetobacter.</title>
        <authorList>
            <person name="Sombolestani A."/>
        </authorList>
    </citation>
    <scope>NUCLEOTIDE SEQUENCE [LARGE SCALE GENOMIC DNA]</scope>
    <source>
        <strain evidence="11">LMG 31484</strain>
    </source>
</reference>
<evidence type="ECO:0000256" key="3">
    <source>
        <dbReference type="ARBA" id="ARBA00007422"/>
    </source>
</evidence>
<evidence type="ECO:0000256" key="1">
    <source>
        <dbReference type="ARBA" id="ARBA00000148"/>
    </source>
</evidence>
<dbReference type="Proteomes" id="UP000623107">
    <property type="component" value="Unassembled WGS sequence"/>
</dbReference>
<evidence type="ECO:0000256" key="5">
    <source>
        <dbReference type="ARBA" id="ARBA00022490"/>
    </source>
</evidence>
<keyword evidence="4 8" id="KW-0312">Gluconeogenesis</keyword>
<reference evidence="10 11" key="2">
    <citation type="submission" date="2020-11" db="EMBL/GenBank/DDBJ databases">
        <title>Description of novel Gluconobacter species.</title>
        <authorList>
            <person name="Cleenwerck I."/>
            <person name="Cnockaert M."/>
            <person name="Borremans W."/>
            <person name="Wieme A.D."/>
            <person name="De Vuyst L."/>
            <person name="Vandamme P."/>
        </authorList>
    </citation>
    <scope>NUCLEOTIDE SEQUENCE [LARGE SCALE GENOMIC DNA]</scope>
    <source>
        <strain evidence="10 11">LMG 31484</strain>
    </source>
</reference>
<comment type="catalytic activity">
    <reaction evidence="1">
        <text>L-erythrulose 1-phosphate = D-erythrulose 4-phosphate</text>
        <dbReference type="Rhea" id="RHEA:49588"/>
        <dbReference type="ChEBI" id="CHEBI:58002"/>
        <dbReference type="ChEBI" id="CHEBI:90796"/>
        <dbReference type="EC" id="5.3.1.33"/>
    </reaction>
</comment>
<evidence type="ECO:0000256" key="9">
    <source>
        <dbReference type="RuleBase" id="RU363013"/>
    </source>
</evidence>
<name>A0ABR9Y5Y7_9PROT</name>
<evidence type="ECO:0000256" key="4">
    <source>
        <dbReference type="ARBA" id="ARBA00022432"/>
    </source>
</evidence>
<dbReference type="HAMAP" id="MF_00147_B">
    <property type="entry name" value="TIM_B"/>
    <property type="match status" value="1"/>
</dbReference>
<evidence type="ECO:0000256" key="7">
    <source>
        <dbReference type="ARBA" id="ARBA00023235"/>
    </source>
</evidence>
<dbReference type="InterPro" id="IPR020861">
    <property type="entry name" value="Triosephosphate_isomerase_AS"/>
</dbReference>
<dbReference type="PROSITE" id="PS51440">
    <property type="entry name" value="TIM_2"/>
    <property type="match status" value="1"/>
</dbReference>
<sequence length="271" mass="28648">MQGGKVPPLPRLVVGNWKMHGLREQSTRLARAVAEGAQSLPDDVRLVLCPPFTQLSSVHGIINAAGPETPVCLGAQDCHMTSSGAHTGDISAEMLADLGVRYVILGHSERRQAHGETDALIRQKVEAAEAAGLVPIVCIGETMQERLEGRTTTVLATQVEGSLTDGFSGVLAYEPVWAIGSGTVPPIDELERTLSLLHGLLQSRLKTDDIRVPILYGGSVTPAQAPTIFSIGSLGGVLVGSASLEAERFLRIAEAASFRLTSQPLSGPYRS</sequence>
<dbReference type="InterPro" id="IPR013785">
    <property type="entry name" value="Aldolase_TIM"/>
</dbReference>
<comment type="caution">
    <text evidence="10">The sequence shown here is derived from an EMBL/GenBank/DDBJ whole genome shotgun (WGS) entry which is preliminary data.</text>
</comment>
<comment type="pathway">
    <text evidence="8 9">Carbohydrate degradation; glycolysis; D-glyceraldehyde 3-phosphate from glycerone phosphate: step 1/1.</text>
</comment>
<evidence type="ECO:0000256" key="6">
    <source>
        <dbReference type="ARBA" id="ARBA00023152"/>
    </source>
</evidence>
<dbReference type="InterPro" id="IPR022896">
    <property type="entry name" value="TrioseP_Isoase_bac/euk"/>
</dbReference>
<gene>
    <name evidence="8" type="primary">tpiA</name>
    <name evidence="10" type="ORF">HKD24_08965</name>
</gene>
<feature type="active site" description="Proton acceptor" evidence="8">
    <location>
        <position position="174"/>
    </location>
</feature>
<keyword evidence="6 8" id="KW-0324">Glycolysis</keyword>
<proteinExistence type="inferred from homology"/>
<evidence type="ECO:0000313" key="11">
    <source>
        <dbReference type="Proteomes" id="UP000623107"/>
    </source>
</evidence>
<dbReference type="CDD" id="cd00311">
    <property type="entry name" value="TIM"/>
    <property type="match status" value="1"/>
</dbReference>
<dbReference type="Pfam" id="PF00121">
    <property type="entry name" value="TIM"/>
    <property type="match status" value="1"/>
</dbReference>
<dbReference type="EMBL" id="JABCQG010000010">
    <property type="protein sequence ID" value="MBF0859343.1"/>
    <property type="molecule type" value="Genomic_DNA"/>
</dbReference>
<comment type="subcellular location">
    <subcellularLocation>
        <location evidence="8 9">Cytoplasm</location>
    </subcellularLocation>
</comment>
<dbReference type="NCBIfam" id="TIGR00419">
    <property type="entry name" value="tim"/>
    <property type="match status" value="1"/>
</dbReference>
<accession>A0ABR9Y5Y7</accession>
<dbReference type="SUPFAM" id="SSF51351">
    <property type="entry name" value="Triosephosphate isomerase (TIM)"/>
    <property type="match status" value="1"/>
</dbReference>
<evidence type="ECO:0000313" key="10">
    <source>
        <dbReference type="EMBL" id="MBF0859343.1"/>
    </source>
</evidence>
<feature type="active site" description="Electrophile" evidence="8">
    <location>
        <position position="107"/>
    </location>
</feature>
<comment type="caution">
    <text evidence="8">Lacks conserved residue(s) required for the propagation of feature annotation.</text>
</comment>
<dbReference type="Gene3D" id="3.20.20.70">
    <property type="entry name" value="Aldolase class I"/>
    <property type="match status" value="1"/>
</dbReference>
<feature type="binding site" evidence="8">
    <location>
        <position position="219"/>
    </location>
    <ligand>
        <name>substrate</name>
    </ligand>
</feature>
<keyword evidence="11" id="KW-1185">Reference proteome</keyword>
<feature type="binding site" evidence="8">
    <location>
        <position position="180"/>
    </location>
    <ligand>
        <name>substrate</name>
    </ligand>
</feature>
<dbReference type="InterPro" id="IPR035990">
    <property type="entry name" value="TIM_sf"/>
</dbReference>
<keyword evidence="5 8" id="KW-0963">Cytoplasm</keyword>
<evidence type="ECO:0000256" key="2">
    <source>
        <dbReference type="ARBA" id="ARBA00004939"/>
    </source>
</evidence>
<keyword evidence="7 8" id="KW-0413">Isomerase</keyword>
<comment type="subunit">
    <text evidence="8 9">Homodimer.</text>
</comment>
<comment type="pathway">
    <text evidence="8 9">Carbohydrate biosynthesis; gluconeogenesis.</text>
</comment>
<protein>
    <recommendedName>
        <fullName evidence="8 9">Triosephosphate isomerase</fullName>
        <shortName evidence="8">TIM</shortName>
        <shortName evidence="8">TPI</shortName>
        <ecNumber evidence="8 9">5.3.1.1</ecNumber>
    </recommendedName>
    <alternativeName>
        <fullName evidence="8">Triose-phosphate isomerase</fullName>
    </alternativeName>
</protein>
<dbReference type="PANTHER" id="PTHR21139">
    <property type="entry name" value="TRIOSEPHOSPHATE ISOMERASE"/>
    <property type="match status" value="1"/>
</dbReference>
<dbReference type="EC" id="5.3.1.1" evidence="8 9"/>
<dbReference type="PROSITE" id="PS00171">
    <property type="entry name" value="TIM_1"/>
    <property type="match status" value="1"/>
</dbReference>
<feature type="binding site" evidence="8">
    <location>
        <begin position="16"/>
        <end position="18"/>
    </location>
    <ligand>
        <name>substrate</name>
    </ligand>
</feature>
<dbReference type="RefSeq" id="WP_194259979.1">
    <property type="nucleotide sequence ID" value="NZ_JABCQG010000010.1"/>
</dbReference>
<comment type="similarity">
    <text evidence="3 8 9">Belongs to the triosephosphate isomerase family.</text>
</comment>
<dbReference type="InterPro" id="IPR000652">
    <property type="entry name" value="Triosephosphate_isomerase"/>
</dbReference>
<dbReference type="PANTHER" id="PTHR21139:SF42">
    <property type="entry name" value="TRIOSEPHOSPHATE ISOMERASE"/>
    <property type="match status" value="1"/>
</dbReference>
<organism evidence="10 11">
    <name type="scientific">Gluconobacter vitians</name>
    <dbReference type="NCBI Taxonomy" id="2728102"/>
    <lineage>
        <taxon>Bacteria</taxon>
        <taxon>Pseudomonadati</taxon>
        <taxon>Pseudomonadota</taxon>
        <taxon>Alphaproteobacteria</taxon>
        <taxon>Acetobacterales</taxon>
        <taxon>Acetobacteraceae</taxon>
        <taxon>Gluconobacter</taxon>
    </lineage>
</organism>